<evidence type="ECO:0000313" key="3">
    <source>
        <dbReference type="EMBL" id="MBM7561983.1"/>
    </source>
</evidence>
<dbReference type="RefSeq" id="WP_204663977.1">
    <property type="nucleotide sequence ID" value="NZ_JAFBDT010000010.1"/>
</dbReference>
<evidence type="ECO:0000259" key="2">
    <source>
        <dbReference type="PROSITE" id="PS50011"/>
    </source>
</evidence>
<dbReference type="PROSITE" id="PS50011">
    <property type="entry name" value="PROTEIN_KINASE_DOM"/>
    <property type="match status" value="1"/>
</dbReference>
<protein>
    <submittedName>
        <fullName evidence="3">Peptidoglycan hydrolase CwlO-like protein</fullName>
    </submittedName>
</protein>
<dbReference type="InterPro" id="IPR000719">
    <property type="entry name" value="Prot_kinase_dom"/>
</dbReference>
<reference evidence="3 4" key="1">
    <citation type="submission" date="2021-01" db="EMBL/GenBank/DDBJ databases">
        <title>Genomic Encyclopedia of Type Strains, Phase IV (KMG-IV): sequencing the most valuable type-strain genomes for metagenomic binning, comparative biology and taxonomic classification.</title>
        <authorList>
            <person name="Goeker M."/>
        </authorList>
    </citation>
    <scope>NUCLEOTIDE SEQUENCE [LARGE SCALE GENOMIC DNA]</scope>
    <source>
        <strain evidence="3 4">DSM 24436</strain>
    </source>
</reference>
<evidence type="ECO:0000313" key="4">
    <source>
        <dbReference type="Proteomes" id="UP000767854"/>
    </source>
</evidence>
<comment type="caution">
    <text evidence="3">The sequence shown here is derived from an EMBL/GenBank/DDBJ whole genome shotgun (WGS) entry which is preliminary data.</text>
</comment>
<dbReference type="Gene3D" id="6.10.250.3150">
    <property type="match status" value="1"/>
</dbReference>
<keyword evidence="4" id="KW-1185">Reference proteome</keyword>
<feature type="coiled-coil region" evidence="1">
    <location>
        <begin position="57"/>
        <end position="91"/>
    </location>
</feature>
<feature type="domain" description="Protein kinase" evidence="2">
    <location>
        <begin position="103"/>
        <end position="366"/>
    </location>
</feature>
<accession>A0ABS2MRD9</accession>
<name>A0ABS2MRD9_9FIRM</name>
<sequence length="366" mass="41850">MKTVQLLILCGFILVLNFGVSSAELQASPLEIEDKLEMMKKTEQETIETLFELYSKMELAQTEKKKIERDIQELTQTLNGIQLDVDEKTRQLDVTKDALRQSLISRQKTGTGSLIQMILESERIKDFIDRLYLIRDLSRHTNELLLAVEDQAKRLTLEQEKLQALRSSLEDKESDLTRQIEKITTSVLELESFLEGLTAEKAVYEMYLQSIESLWNSLTPMFTDMVTTINALIEQGDFPEDMIEVNFSLFSAKGVLRDAKFNSVLMEKEALPQMSFKFSDEGAVVELPEYKLVLQGEFLIETPQIMKFEVTGGTFNALPMSEAALTDLFSEGDLIFNLEKLLGKNEIKRIEHKEGYMVLDVGIKLF</sequence>
<proteinExistence type="predicted"/>
<organism evidence="3 4">
    <name type="scientific">Fusibacter tunisiensis</name>
    <dbReference type="NCBI Taxonomy" id="1008308"/>
    <lineage>
        <taxon>Bacteria</taxon>
        <taxon>Bacillati</taxon>
        <taxon>Bacillota</taxon>
        <taxon>Clostridia</taxon>
        <taxon>Eubacteriales</taxon>
        <taxon>Eubacteriales Family XII. Incertae Sedis</taxon>
        <taxon>Fusibacter</taxon>
    </lineage>
</organism>
<feature type="coiled-coil region" evidence="1">
    <location>
        <begin position="145"/>
        <end position="182"/>
    </location>
</feature>
<evidence type="ECO:0000256" key="1">
    <source>
        <dbReference type="SAM" id="Coils"/>
    </source>
</evidence>
<dbReference type="Proteomes" id="UP000767854">
    <property type="component" value="Unassembled WGS sequence"/>
</dbReference>
<keyword evidence="1" id="KW-0175">Coiled coil</keyword>
<dbReference type="EMBL" id="JAFBDT010000010">
    <property type="protein sequence ID" value="MBM7561983.1"/>
    <property type="molecule type" value="Genomic_DNA"/>
</dbReference>
<gene>
    <name evidence="3" type="ORF">JOC49_001526</name>
</gene>